<dbReference type="Proteomes" id="UP001160390">
    <property type="component" value="Unassembled WGS sequence"/>
</dbReference>
<dbReference type="InterPro" id="IPR036686">
    <property type="entry name" value="Class_II_Hydrophobin_sf"/>
</dbReference>
<evidence type="ECO:0000313" key="5">
    <source>
        <dbReference type="EMBL" id="CAI6095857.1"/>
    </source>
</evidence>
<accession>A0AA35MEV1</accession>
<dbReference type="PANTHER" id="PTHR42341:SF1">
    <property type="entry name" value="HYDROPHOBIN"/>
    <property type="match status" value="1"/>
</dbReference>
<feature type="compositionally biased region" description="Polar residues" evidence="4">
    <location>
        <begin position="179"/>
        <end position="211"/>
    </location>
</feature>
<name>A0AA35MEV1_9HYPO</name>
<organism evidence="5 6">
    <name type="scientific">Clonostachys chloroleuca</name>
    <dbReference type="NCBI Taxonomy" id="1926264"/>
    <lineage>
        <taxon>Eukaryota</taxon>
        <taxon>Fungi</taxon>
        <taxon>Dikarya</taxon>
        <taxon>Ascomycota</taxon>
        <taxon>Pezizomycotina</taxon>
        <taxon>Sordariomycetes</taxon>
        <taxon>Hypocreomycetidae</taxon>
        <taxon>Hypocreales</taxon>
        <taxon>Bionectriaceae</taxon>
        <taxon>Clonostachys</taxon>
    </lineage>
</organism>
<dbReference type="Gene3D" id="3.20.120.10">
    <property type="entry name" value="Hydrophobin"/>
    <property type="match status" value="1"/>
</dbReference>
<dbReference type="SUPFAM" id="SSF101751">
    <property type="entry name" value="Hydrophobin II, HfbII"/>
    <property type="match status" value="1"/>
</dbReference>
<dbReference type="GO" id="GO:0005576">
    <property type="term" value="C:extracellular region"/>
    <property type="evidence" value="ECO:0007669"/>
    <property type="project" value="InterPro"/>
</dbReference>
<evidence type="ECO:0000256" key="3">
    <source>
        <dbReference type="ARBA" id="ARBA00023157"/>
    </source>
</evidence>
<evidence type="ECO:0000313" key="6">
    <source>
        <dbReference type="Proteomes" id="UP001160390"/>
    </source>
</evidence>
<keyword evidence="6" id="KW-1185">Reference proteome</keyword>
<proteinExistence type="inferred from homology"/>
<comment type="subcellular location">
    <subcellularLocation>
        <location evidence="1">Cell envelope</location>
    </subcellularLocation>
</comment>
<feature type="region of interest" description="Disordered" evidence="4">
    <location>
        <begin position="146"/>
        <end position="247"/>
    </location>
</feature>
<keyword evidence="3" id="KW-1015">Disulfide bond</keyword>
<feature type="compositionally biased region" description="Low complexity" evidence="4">
    <location>
        <begin position="212"/>
        <end position="247"/>
    </location>
</feature>
<comment type="caution">
    <text evidence="5">The sequence shown here is derived from an EMBL/GenBank/DDBJ whole genome shotgun (WGS) entry which is preliminary data.</text>
</comment>
<dbReference type="EMBL" id="CABFNP030001267">
    <property type="protein sequence ID" value="CAI6095857.1"/>
    <property type="molecule type" value="Genomic_DNA"/>
</dbReference>
<dbReference type="InterPro" id="IPR010636">
    <property type="entry name" value="Class_II_hydrophobin"/>
</dbReference>
<protein>
    <recommendedName>
        <fullName evidence="7">Cryparin</fullName>
    </recommendedName>
</protein>
<evidence type="ECO:0000256" key="2">
    <source>
        <dbReference type="ARBA" id="ARBA00009576"/>
    </source>
</evidence>
<evidence type="ECO:0000256" key="1">
    <source>
        <dbReference type="ARBA" id="ARBA00004196"/>
    </source>
</evidence>
<sequence length="324" mass="33446">MRFEQGVLMSSVLARLGDSLLLSPAFALDICPDIVVVKPIELEFHNPVLVDAFIPQNTDIIINNGLVIHVTDAPVTLSTVVTDISTSFTTVKSTASDNSFTGPYTTITVTDGTDSPHTRSYPPNNAGSSGIVIVQVPSFTRPYTTTTITDSTGGPTTGAFAPNPTSSTGTGVVRVPSISMENPSPSTPAANDQSSGGFGTSMVTGTDVSSGTDTAIDTGETTAAEATTEITTTQTAATETTTDTTTPTSVLYESCPDSLYRSVNCCSVDVIGVADIECDTPTKIPTDAHSFSNICASVGKRARCCVLPLLGQALVCMTPVGVAN</sequence>
<reference evidence="5" key="1">
    <citation type="submission" date="2023-01" db="EMBL/GenBank/DDBJ databases">
        <authorList>
            <person name="Piombo E."/>
        </authorList>
    </citation>
    <scope>NUCLEOTIDE SEQUENCE</scope>
</reference>
<feature type="compositionally biased region" description="Low complexity" evidence="4">
    <location>
        <begin position="146"/>
        <end position="158"/>
    </location>
</feature>
<dbReference type="Pfam" id="PF06766">
    <property type="entry name" value="Hydrophobin_2"/>
    <property type="match status" value="1"/>
</dbReference>
<dbReference type="PANTHER" id="PTHR42341">
    <property type="entry name" value="HYDROPHOBIN"/>
    <property type="match status" value="1"/>
</dbReference>
<dbReference type="AlphaFoldDB" id="A0AA35MEV1"/>
<gene>
    <name evidence="5" type="ORF">CCHLO57077_00018806</name>
</gene>
<comment type="similarity">
    <text evidence="2">Belongs to the cerato-ulmin hydrophobin family.</text>
</comment>
<evidence type="ECO:0000256" key="4">
    <source>
        <dbReference type="SAM" id="MobiDB-lite"/>
    </source>
</evidence>
<evidence type="ECO:0008006" key="7">
    <source>
        <dbReference type="Google" id="ProtNLM"/>
    </source>
</evidence>
<dbReference type="CDD" id="cd23508">
    <property type="entry name" value="hydrophobin_II"/>
    <property type="match status" value="1"/>
</dbReference>